<feature type="transmembrane region" description="Helical" evidence="7">
    <location>
        <begin position="144"/>
        <end position="162"/>
    </location>
</feature>
<organism evidence="10 11">
    <name type="scientific">Streptococcus merionis</name>
    <dbReference type="NCBI Taxonomy" id="400065"/>
    <lineage>
        <taxon>Bacteria</taxon>
        <taxon>Bacillati</taxon>
        <taxon>Bacillota</taxon>
        <taxon>Bacilli</taxon>
        <taxon>Lactobacillales</taxon>
        <taxon>Streptococcaceae</taxon>
        <taxon>Streptococcus</taxon>
    </lineage>
</organism>
<dbReference type="eggNOG" id="COG3610">
    <property type="taxonomic scope" value="Bacteria"/>
</dbReference>
<dbReference type="InterPro" id="IPR010619">
    <property type="entry name" value="ThrE-like_N"/>
</dbReference>
<keyword evidence="2" id="KW-1003">Cell membrane</keyword>
<dbReference type="Pfam" id="PF06738">
    <property type="entry name" value="ThrE"/>
    <property type="match status" value="1"/>
</dbReference>
<proteinExistence type="inferred from homology"/>
<comment type="similarity">
    <text evidence="6">Belongs to the ThrE exporter (TC 2.A.79) family.</text>
</comment>
<dbReference type="EMBL" id="LT906439">
    <property type="protein sequence ID" value="SNU88345.1"/>
    <property type="molecule type" value="Genomic_DNA"/>
</dbReference>
<dbReference type="GO" id="GO:0022857">
    <property type="term" value="F:transmembrane transporter activity"/>
    <property type="evidence" value="ECO:0007669"/>
    <property type="project" value="InterPro"/>
</dbReference>
<evidence type="ECO:0000256" key="6">
    <source>
        <dbReference type="ARBA" id="ARBA00034125"/>
    </source>
</evidence>
<keyword evidence="4 7" id="KW-1133">Transmembrane helix</keyword>
<dbReference type="PANTHER" id="PTHR34390">
    <property type="entry name" value="UPF0442 PROTEIN YJJB-RELATED"/>
    <property type="match status" value="1"/>
</dbReference>
<feature type="transmembrane region" description="Helical" evidence="7">
    <location>
        <begin position="272"/>
        <end position="290"/>
    </location>
</feature>
<feature type="transmembrane region" description="Helical" evidence="7">
    <location>
        <begin position="383"/>
        <end position="400"/>
    </location>
</feature>
<evidence type="ECO:0000259" key="8">
    <source>
        <dbReference type="Pfam" id="PF06738"/>
    </source>
</evidence>
<dbReference type="GO" id="GO:0015744">
    <property type="term" value="P:succinate transport"/>
    <property type="evidence" value="ECO:0007669"/>
    <property type="project" value="TreeGrafter"/>
</dbReference>
<dbReference type="RefSeq" id="WP_018372917.1">
    <property type="nucleotide sequence ID" value="NZ_LT906439.1"/>
</dbReference>
<feature type="transmembrane region" description="Helical" evidence="7">
    <location>
        <begin position="120"/>
        <end position="138"/>
    </location>
</feature>
<evidence type="ECO:0000259" key="9">
    <source>
        <dbReference type="Pfam" id="PF12821"/>
    </source>
</evidence>
<dbReference type="eggNOG" id="COG2966">
    <property type="taxonomic scope" value="Bacteria"/>
</dbReference>
<evidence type="ECO:0000256" key="5">
    <source>
        <dbReference type="ARBA" id="ARBA00023136"/>
    </source>
</evidence>
<dbReference type="InterPro" id="IPR050539">
    <property type="entry name" value="ThrE_Dicarb/AminoAcid_Exp"/>
</dbReference>
<comment type="subcellular location">
    <subcellularLocation>
        <location evidence="1">Cell membrane</location>
        <topology evidence="1">Multi-pass membrane protein</topology>
    </subcellularLocation>
</comment>
<keyword evidence="3 7" id="KW-0812">Transmembrane</keyword>
<name>A0A239SS76_9STRE</name>
<accession>A0A239SS76</accession>
<evidence type="ECO:0000313" key="10">
    <source>
        <dbReference type="EMBL" id="SNU88345.1"/>
    </source>
</evidence>
<dbReference type="InterPro" id="IPR024528">
    <property type="entry name" value="ThrE_2"/>
</dbReference>
<dbReference type="PANTHER" id="PTHR34390:SF2">
    <property type="entry name" value="SUCCINATE TRANSPORTER SUBUNIT YJJP-RELATED"/>
    <property type="match status" value="1"/>
</dbReference>
<keyword evidence="11" id="KW-1185">Reference proteome</keyword>
<gene>
    <name evidence="10" type="ORF">SAMEA4412692_01014</name>
</gene>
<feature type="transmembrane region" description="Helical" evidence="7">
    <location>
        <begin position="196"/>
        <end position="216"/>
    </location>
</feature>
<feature type="domain" description="Threonine/Serine exporter ThrE" evidence="9">
    <location>
        <begin position="276"/>
        <end position="401"/>
    </location>
</feature>
<evidence type="ECO:0000256" key="2">
    <source>
        <dbReference type="ARBA" id="ARBA00022475"/>
    </source>
</evidence>
<feature type="transmembrane region" description="Helical" evidence="7">
    <location>
        <begin position="228"/>
        <end position="252"/>
    </location>
</feature>
<reference evidence="10 11" key="1">
    <citation type="submission" date="2017-06" db="EMBL/GenBank/DDBJ databases">
        <authorList>
            <consortium name="Pathogen Informatics"/>
        </authorList>
    </citation>
    <scope>NUCLEOTIDE SEQUENCE [LARGE SCALE GENOMIC DNA]</scope>
    <source>
        <strain evidence="10 11">NCTC13788</strain>
    </source>
</reference>
<dbReference type="GO" id="GO:0005886">
    <property type="term" value="C:plasma membrane"/>
    <property type="evidence" value="ECO:0007669"/>
    <property type="project" value="UniProtKB-SubCell"/>
</dbReference>
<dbReference type="Proteomes" id="UP000215185">
    <property type="component" value="Chromosome 1"/>
</dbReference>
<protein>
    <submittedName>
        <fullName evidence="10">Uncharacterized conserved protein</fullName>
    </submittedName>
</protein>
<feature type="transmembrane region" description="Helical" evidence="7">
    <location>
        <begin position="320"/>
        <end position="340"/>
    </location>
</feature>
<evidence type="ECO:0000313" key="11">
    <source>
        <dbReference type="Proteomes" id="UP000215185"/>
    </source>
</evidence>
<keyword evidence="5 7" id="KW-0472">Membrane</keyword>
<feature type="transmembrane region" description="Helical" evidence="7">
    <location>
        <begin position="169"/>
        <end position="190"/>
    </location>
</feature>
<evidence type="ECO:0000256" key="4">
    <source>
        <dbReference type="ARBA" id="ARBA00022989"/>
    </source>
</evidence>
<dbReference type="KEGG" id="smen:SAMEA4412692_1014"/>
<sequence length="420" mass="46184">MKKETKHSEMDLLLLAGRILLESGAEIYRVEETMTRMAEVLELDQFGTYVVNRAIVTSALNTKGISESRTMTVAETSINLGRLEAVNTFSRNLSQHKSYDIPSLYQELQNIETSHYHSDWQVILAYFAGAGGFSLALGSTAGDSLASALTGALLGCFFQMITPYIQTRFLLNIFGASFVALIANLLYFGGLGQHRSLIILGTLMVMIPGAFFVNAIREFSQNNYFTGLSLSMSALLTCSAISAGVAVTIAFLPFADQMTSTFTQAEVTPVKLLVQILSAGFGTVAFSILYQTPKRHFLDLGILGGLTWGLYRILWHFFQIEALAVFVPALLVAAVSRILAIKRKSPATIFLSTSMFPLIPGLSFYRGIYFFLTGSEVLAIEHLQSSFITAFTITIAITIVQQVSMKRFIRNTVRSKDLKA</sequence>
<feature type="transmembrane region" description="Helical" evidence="7">
    <location>
        <begin position="297"/>
        <end position="314"/>
    </location>
</feature>
<evidence type="ECO:0000256" key="1">
    <source>
        <dbReference type="ARBA" id="ARBA00004651"/>
    </source>
</evidence>
<dbReference type="Pfam" id="PF12821">
    <property type="entry name" value="ThrE_2"/>
    <property type="match status" value="1"/>
</dbReference>
<feature type="transmembrane region" description="Helical" evidence="7">
    <location>
        <begin position="347"/>
        <end position="371"/>
    </location>
</feature>
<evidence type="ECO:0000256" key="3">
    <source>
        <dbReference type="ARBA" id="ARBA00022692"/>
    </source>
</evidence>
<evidence type="ECO:0000256" key="7">
    <source>
        <dbReference type="SAM" id="Phobius"/>
    </source>
</evidence>
<dbReference type="AlphaFoldDB" id="A0A239SS76"/>
<feature type="domain" description="Threonine/serine exporter-like N-terminal" evidence="8">
    <location>
        <begin position="11"/>
        <end position="251"/>
    </location>
</feature>